<organism evidence="1 2">
    <name type="scientific">Faucicola osloensis</name>
    <name type="common">Moraxella osloensis</name>
    <dbReference type="NCBI Taxonomy" id="34062"/>
    <lineage>
        <taxon>Bacteria</taxon>
        <taxon>Pseudomonadati</taxon>
        <taxon>Pseudomonadota</taxon>
        <taxon>Gammaproteobacteria</taxon>
        <taxon>Moraxellales</taxon>
        <taxon>Moraxellaceae</taxon>
        <taxon>Faucicola</taxon>
    </lineage>
</organism>
<gene>
    <name evidence="1" type="ORF">NP7_01870</name>
</gene>
<evidence type="ECO:0000313" key="2">
    <source>
        <dbReference type="Proteomes" id="UP000229340"/>
    </source>
</evidence>
<sequence>MICKYYQELDMASDNDSGLIDKNPDKFFYRSVIFKAFKIRTFNEIEIKLDLFDYKATISDNNIIITNDIFELAKVHGYTKFNTRQDSLLKQLYLENKENTVSLIEFYDMYWEYLHPKSPLYDVKNSPMKRIRLRIPSFNEFNKFDSNSVFREEVSLLYQTFMENYNQELTNIEILEGVTVFDILKFQRAFFKVSRIYLKSLIDYGYDKDDLFEISLQSILPSFTLNDLITNASYFSGLNTEICEKIINHITVDMKGEDEFIDIQYSPIIKLDKYYLVLPTVLSSSNLIRSIAFRNNVHLSIFNNTDFMINNLENAFKAQDFKVKKDFEFGKDQIEIDLVLYKDKELFLFECKNPYHPVSDFELRNTYDHINKAFLQVEKFKSIIADNNSFKNFIHELNKFGFNIDLNNVNVNYGIINANRALKGFTKNNIRVYHANELINFVNEGKFICYNVEYSSWEKDEFDVKDLLNYLDGKVCNDLWESFKPYHYSLTYREKSIELHSFNLEYEFFKQNIISKYKVTCENILKK</sequence>
<accession>A0A2D2LT28</accession>
<reference evidence="2" key="1">
    <citation type="submission" date="2017-11" db="EMBL/GenBank/DDBJ databases">
        <title>Complete genome sequence of Moraxella osloensis NP7 isolated from human skin.</title>
        <authorList>
            <person name="Lee K."/>
            <person name="Lim J.Y."/>
            <person name="Hwang I."/>
        </authorList>
    </citation>
    <scope>NUCLEOTIDE SEQUENCE [LARGE SCALE GENOMIC DNA]</scope>
    <source>
        <strain evidence="2">NP7</strain>
    </source>
</reference>
<dbReference type="AlphaFoldDB" id="A0A2D2LT28"/>
<dbReference type="Proteomes" id="UP000229340">
    <property type="component" value="Chromosome"/>
</dbReference>
<proteinExistence type="predicted"/>
<evidence type="ECO:0000313" key="1">
    <source>
        <dbReference type="EMBL" id="ATR78130.2"/>
    </source>
</evidence>
<protein>
    <recommendedName>
        <fullName evidence="3">NERD domain-containing protein</fullName>
    </recommendedName>
</protein>
<evidence type="ECO:0008006" key="3">
    <source>
        <dbReference type="Google" id="ProtNLM"/>
    </source>
</evidence>
<name>A0A2D2LT28_FAUOS</name>
<dbReference type="EMBL" id="CP024443">
    <property type="protein sequence ID" value="ATR78130.2"/>
    <property type="molecule type" value="Genomic_DNA"/>
</dbReference>